<protein>
    <recommendedName>
        <fullName evidence="4">Sensor domain-containing protein</fullName>
    </recommendedName>
</protein>
<evidence type="ECO:0000313" key="2">
    <source>
        <dbReference type="EMBL" id="GAA3361609.1"/>
    </source>
</evidence>
<organism evidence="2 3">
    <name type="scientific">Saccharopolyspora gregorii</name>
    <dbReference type="NCBI Taxonomy" id="33914"/>
    <lineage>
        <taxon>Bacteria</taxon>
        <taxon>Bacillati</taxon>
        <taxon>Actinomycetota</taxon>
        <taxon>Actinomycetes</taxon>
        <taxon>Pseudonocardiales</taxon>
        <taxon>Pseudonocardiaceae</taxon>
        <taxon>Saccharopolyspora</taxon>
    </lineage>
</organism>
<evidence type="ECO:0000256" key="1">
    <source>
        <dbReference type="SAM" id="Phobius"/>
    </source>
</evidence>
<feature type="transmembrane region" description="Helical" evidence="1">
    <location>
        <begin position="179"/>
        <end position="212"/>
    </location>
</feature>
<sequence>MSMSCWSAAIRWFPWRRRVRAHAVLESWPRMVDGPVSLLARLGWSLVGVPLLVLWAVELLAGALLVPCALLARGAGWAPWWVELRVRGCLGGLVRVRDRSAAKRVRAAVAAEPLVDPLEVLAPEHDCHEVEISARRWASAVRDVSGHGRRRWLPWRRRTSVRDALEWFPDWSLDEPVGLLLAVPFLLVAVCWSVVAGLELVAALVLLPFVLLLRSVRLLDWPIELVRAGEVSAHRGVAGLGASARARRELTEQVRVVVPRPRAAEPEVVAAR</sequence>
<comment type="caution">
    <text evidence="2">The sequence shown here is derived from an EMBL/GenBank/DDBJ whole genome shotgun (WGS) entry which is preliminary data.</text>
</comment>
<evidence type="ECO:0000313" key="3">
    <source>
        <dbReference type="Proteomes" id="UP001500483"/>
    </source>
</evidence>
<dbReference type="Proteomes" id="UP001500483">
    <property type="component" value="Unassembled WGS sequence"/>
</dbReference>
<keyword evidence="1" id="KW-1133">Transmembrane helix</keyword>
<gene>
    <name evidence="2" type="ORF">GCM10020366_46240</name>
</gene>
<dbReference type="RefSeq" id="WP_258342156.1">
    <property type="nucleotide sequence ID" value="NZ_BAAAYK010000038.1"/>
</dbReference>
<keyword evidence="3" id="KW-1185">Reference proteome</keyword>
<keyword evidence="1" id="KW-0472">Membrane</keyword>
<dbReference type="EMBL" id="BAAAYK010000038">
    <property type="protein sequence ID" value="GAA3361609.1"/>
    <property type="molecule type" value="Genomic_DNA"/>
</dbReference>
<accession>A0ABP6RVY2</accession>
<evidence type="ECO:0008006" key="4">
    <source>
        <dbReference type="Google" id="ProtNLM"/>
    </source>
</evidence>
<name>A0ABP6RVY2_9PSEU</name>
<proteinExistence type="predicted"/>
<reference evidence="3" key="1">
    <citation type="journal article" date="2019" name="Int. J. Syst. Evol. Microbiol.">
        <title>The Global Catalogue of Microorganisms (GCM) 10K type strain sequencing project: providing services to taxonomists for standard genome sequencing and annotation.</title>
        <authorList>
            <consortium name="The Broad Institute Genomics Platform"/>
            <consortium name="The Broad Institute Genome Sequencing Center for Infectious Disease"/>
            <person name="Wu L."/>
            <person name="Ma J."/>
        </authorList>
    </citation>
    <scope>NUCLEOTIDE SEQUENCE [LARGE SCALE GENOMIC DNA]</scope>
    <source>
        <strain evidence="3">JCM 9687</strain>
    </source>
</reference>
<keyword evidence="1" id="KW-0812">Transmembrane</keyword>